<dbReference type="SUPFAM" id="SSF48208">
    <property type="entry name" value="Six-hairpin glycosidases"/>
    <property type="match status" value="1"/>
</dbReference>
<evidence type="ECO:0000259" key="2">
    <source>
        <dbReference type="Pfam" id="PF08531"/>
    </source>
</evidence>
<dbReference type="InterPro" id="IPR008928">
    <property type="entry name" value="6-hairpin_glycosidase_sf"/>
</dbReference>
<dbReference type="Pfam" id="PF17390">
    <property type="entry name" value="Bac_rhamnosid_C"/>
    <property type="match status" value="1"/>
</dbReference>
<dbReference type="Pfam" id="PF08531">
    <property type="entry name" value="Bac_rhamnosid_N"/>
    <property type="match status" value="1"/>
</dbReference>
<evidence type="ECO:0000313" key="6">
    <source>
        <dbReference type="Proteomes" id="UP000190852"/>
    </source>
</evidence>
<dbReference type="InterPro" id="IPR013737">
    <property type="entry name" value="Bac_rhamnosid_N"/>
</dbReference>
<dbReference type="PANTHER" id="PTHR34987">
    <property type="entry name" value="C, PUTATIVE (AFU_ORTHOLOGUE AFUA_3G02880)-RELATED"/>
    <property type="match status" value="1"/>
</dbReference>
<dbReference type="GO" id="GO:0005975">
    <property type="term" value="P:carbohydrate metabolic process"/>
    <property type="evidence" value="ECO:0007669"/>
    <property type="project" value="InterPro"/>
</dbReference>
<feature type="chain" id="PRO_5012820822" evidence="1">
    <location>
        <begin position="20"/>
        <end position="804"/>
    </location>
</feature>
<dbReference type="Gene3D" id="1.50.10.10">
    <property type="match status" value="1"/>
</dbReference>
<keyword evidence="6" id="KW-1185">Reference proteome</keyword>
<feature type="signal peptide" evidence="1">
    <location>
        <begin position="1"/>
        <end position="19"/>
    </location>
</feature>
<accession>A0A1T5CT37</accession>
<keyword evidence="1" id="KW-0732">Signal</keyword>
<dbReference type="Gene3D" id="2.60.120.260">
    <property type="entry name" value="Galactose-binding domain-like"/>
    <property type="match status" value="1"/>
</dbReference>
<name>A0A1T5CT37_9BACT</name>
<dbReference type="AlphaFoldDB" id="A0A1T5CT37"/>
<dbReference type="PANTHER" id="PTHR34987:SF2">
    <property type="entry name" value="B, PUTATIVE (AFU_ORTHOLOGUE AFUA_7G05040)-RELATED"/>
    <property type="match status" value="1"/>
</dbReference>
<dbReference type="Pfam" id="PF17389">
    <property type="entry name" value="Bac_rhamnosid6H"/>
    <property type="match status" value="1"/>
</dbReference>
<dbReference type="SUPFAM" id="SSF49785">
    <property type="entry name" value="Galactose-binding domain-like"/>
    <property type="match status" value="1"/>
</dbReference>
<reference evidence="6" key="1">
    <citation type="submission" date="2017-02" db="EMBL/GenBank/DDBJ databases">
        <authorList>
            <person name="Varghese N."/>
            <person name="Submissions S."/>
        </authorList>
    </citation>
    <scope>NUCLEOTIDE SEQUENCE [LARGE SCALE GENOMIC DNA]</scope>
    <source>
        <strain evidence="6">DSM 24967</strain>
    </source>
</reference>
<dbReference type="InterPro" id="IPR035398">
    <property type="entry name" value="Bac_rhamnosid_C"/>
</dbReference>
<dbReference type="RefSeq" id="WP_079683564.1">
    <property type="nucleotide sequence ID" value="NZ_FUYQ01000014.1"/>
</dbReference>
<dbReference type="Gene3D" id="2.60.420.10">
    <property type="entry name" value="Maltose phosphorylase, domain 3"/>
    <property type="match status" value="1"/>
</dbReference>
<dbReference type="InterPro" id="IPR008979">
    <property type="entry name" value="Galactose-bd-like_sf"/>
</dbReference>
<dbReference type="Proteomes" id="UP000190852">
    <property type="component" value="Unassembled WGS sequence"/>
</dbReference>
<evidence type="ECO:0000259" key="4">
    <source>
        <dbReference type="Pfam" id="PF17390"/>
    </source>
</evidence>
<feature type="domain" description="Alpha-L-rhamnosidase C-terminal" evidence="4">
    <location>
        <begin position="725"/>
        <end position="793"/>
    </location>
</feature>
<evidence type="ECO:0000313" key="5">
    <source>
        <dbReference type="EMBL" id="SKB62629.1"/>
    </source>
</evidence>
<dbReference type="InterPro" id="IPR035396">
    <property type="entry name" value="Bac_rhamnosid6H"/>
</dbReference>
<feature type="domain" description="Alpha-L-rhamnosidase six-hairpin glycosidase" evidence="3">
    <location>
        <begin position="403"/>
        <end position="659"/>
    </location>
</feature>
<protein>
    <submittedName>
        <fullName evidence="5">Alpha-L-rhamnosidase N-terminal domain-containing protein</fullName>
    </submittedName>
</protein>
<proteinExistence type="predicted"/>
<gene>
    <name evidence="5" type="ORF">SAMN05660349_02060</name>
</gene>
<dbReference type="InterPro" id="IPR012341">
    <property type="entry name" value="6hp_glycosidase-like_sf"/>
</dbReference>
<feature type="domain" description="Bacterial alpha-L-rhamnosidase N-terminal" evidence="2">
    <location>
        <begin position="74"/>
        <end position="239"/>
    </location>
</feature>
<dbReference type="EMBL" id="FUYQ01000014">
    <property type="protein sequence ID" value="SKB62629.1"/>
    <property type="molecule type" value="Genomic_DNA"/>
</dbReference>
<organism evidence="5 6">
    <name type="scientific">Parabacteroides chartae</name>
    <dbReference type="NCBI Taxonomy" id="1037355"/>
    <lineage>
        <taxon>Bacteria</taxon>
        <taxon>Pseudomonadati</taxon>
        <taxon>Bacteroidota</taxon>
        <taxon>Bacteroidia</taxon>
        <taxon>Bacteroidales</taxon>
        <taxon>Tannerellaceae</taxon>
        <taxon>Parabacteroides</taxon>
    </lineage>
</organism>
<sequence length="804" mass="91302">MKTHLLCLFILLLSLPMFAQTRLTGVSQNDINPSLLQGRWKARWISVPDEAANTYGVYHFRKSFSLDTLPERFLVHVTADNRYKLFLNGTMVSLGPARGDVYNWSYETVDLSPWLQKGTNVLAAEVWNFAEQKPLAQVSFNQTGFLMQGNSATEEVVNTDASWLCTINKAYAPWWKPVHGYYAVGACEQLDAALYPWGWEQPQYDDAGWKKARAGMEGAAKGARDYPGRLLVPRPIPPMEMKTERFQALRRAQGITCPKDFPQKKVALHIPAHTEAVLLLDQKQLTTGYLTLLFSKGKGAEIRITYAEAMYEDKVDKTTKSYSLPVKGHRDSIEGKKMIGYEDRLLPDGGDGRFFTSLWWRTWRYVQLTITTAGEPLVVDDLYGTFTGYPFKQDITFAAPALPELNEMLSIGWRTARLCANETYMDCPYYEQLQYFGDTRIQAMVTMFNTRDTFMVKNALEQGRQSIVADGITMSRYPSYLHQFISSFSLWWICMGHDYWMYRGDEAYLKTLLPAYRGILFWYEQYLKPDASLAYVPHWFFADWSDDFPNGEPIREKEGNSAFQDLMYILTLDAAAPMEERFGMPSMAGHYREIATAMRNTIRAKYWNEAKGLFADTYEQKSYSQHVNSLAVLADVVKGDEAARVMSRCLADTSLAQATIYFRYYVHNALNKAGMGDQLLDNLQIWRDQMALGLTTWAEMPEPSRSDCHAWGASPNIEFYRILLGIDSAAPGFRKIRIAPSLGNLKEVSGSMPHPAGKVAVSYKIGKKGDLQIRIELPAGTSGTFCWKGTERELNEGISTFSIP</sequence>
<evidence type="ECO:0000259" key="3">
    <source>
        <dbReference type="Pfam" id="PF17389"/>
    </source>
</evidence>
<evidence type="ECO:0000256" key="1">
    <source>
        <dbReference type="SAM" id="SignalP"/>
    </source>
</evidence>